<dbReference type="EMBL" id="CP016268">
    <property type="protein sequence ID" value="ANO50840.1"/>
    <property type="molecule type" value="Genomic_DNA"/>
</dbReference>
<dbReference type="Proteomes" id="UP000092695">
    <property type="component" value="Chromosome"/>
</dbReference>
<evidence type="ECO:0000313" key="2">
    <source>
        <dbReference type="Proteomes" id="UP000092695"/>
    </source>
</evidence>
<dbReference type="AlphaFoldDB" id="A0A193LE85"/>
<organism evidence="1 2">
    <name type="scientific">Woeseia oceani</name>
    <dbReference type="NCBI Taxonomy" id="1548547"/>
    <lineage>
        <taxon>Bacteria</taxon>
        <taxon>Pseudomonadati</taxon>
        <taxon>Pseudomonadota</taxon>
        <taxon>Gammaproteobacteria</taxon>
        <taxon>Woeseiales</taxon>
        <taxon>Woeseiaceae</taxon>
        <taxon>Woeseia</taxon>
    </lineage>
</organism>
<protein>
    <submittedName>
        <fullName evidence="1">Uncharacterized protein</fullName>
    </submittedName>
</protein>
<gene>
    <name evidence="1" type="ORF">BA177_06135</name>
</gene>
<sequence length="175" mass="19437">MTLNDATNFIKEPYMTVTIQPDIQMQELRSVPQGALIQYGTRYGFRVPDGNDSAGRCGMALYSPDCDLFEIVFGSIRESALSFAACAVVLDIDLSAPAMRISTVAPPKASLYMAHGRPMFVVTYTDDEDFCLLDVTNGDIMAPDYNPTWSFPKWRICIEDKSGKMTPLIERVTAE</sequence>
<accession>A0A193LE85</accession>
<dbReference type="KEGG" id="woc:BA177_06135"/>
<evidence type="ECO:0000313" key="1">
    <source>
        <dbReference type="EMBL" id="ANO50840.1"/>
    </source>
</evidence>
<keyword evidence="2" id="KW-1185">Reference proteome</keyword>
<reference evidence="1 2" key="1">
    <citation type="submission" date="2016-06" db="EMBL/GenBank/DDBJ databases">
        <title>Complete genome sequence of a deep-branching marine Gamma Proteobacterium Woeseia oceani type strain XK5.</title>
        <authorList>
            <person name="Mu D."/>
            <person name="Du Z."/>
        </authorList>
    </citation>
    <scope>NUCLEOTIDE SEQUENCE [LARGE SCALE GENOMIC DNA]</scope>
    <source>
        <strain evidence="1 2">XK5</strain>
    </source>
</reference>
<proteinExistence type="predicted"/>
<name>A0A193LE85_9GAMM</name>